<dbReference type="Proteomes" id="UP001168540">
    <property type="component" value="Unassembled WGS sequence"/>
</dbReference>
<comment type="caution">
    <text evidence="2">The sequence shown here is derived from an EMBL/GenBank/DDBJ whole genome shotgun (WGS) entry which is preliminary data.</text>
</comment>
<protein>
    <submittedName>
        <fullName evidence="2">Uncharacterized protein</fullName>
    </submittedName>
</protein>
<dbReference type="RefSeq" id="WP_289832041.1">
    <property type="nucleotide sequence ID" value="NZ_JAUEDK010000066.1"/>
</dbReference>
<feature type="chain" id="PRO_5046390975" evidence="1">
    <location>
        <begin position="23"/>
        <end position="128"/>
    </location>
</feature>
<keyword evidence="1" id="KW-0732">Signal</keyword>
<keyword evidence="3" id="KW-1185">Reference proteome</keyword>
<evidence type="ECO:0000313" key="3">
    <source>
        <dbReference type="Proteomes" id="UP001168540"/>
    </source>
</evidence>
<evidence type="ECO:0000313" key="2">
    <source>
        <dbReference type="EMBL" id="MDN0077402.1"/>
    </source>
</evidence>
<organism evidence="2 3">
    <name type="scientific">Crenobacter oryzisoli</name>
    <dbReference type="NCBI Taxonomy" id="3056844"/>
    <lineage>
        <taxon>Bacteria</taxon>
        <taxon>Pseudomonadati</taxon>
        <taxon>Pseudomonadota</taxon>
        <taxon>Betaproteobacteria</taxon>
        <taxon>Neisseriales</taxon>
        <taxon>Neisseriaceae</taxon>
        <taxon>Crenobacter</taxon>
    </lineage>
</organism>
<sequence>MLKRRAFTTLLGIALFAGHAAAEQTEAPSGPAMTVRFDYYPKDYPQIRALEHRLESAIKRAAVGELGETEFHLDGNDGFLYMDGPDPDRLYGVVSPILKSSRLMANAEVTKRYGARTETFVIHRTGTR</sequence>
<evidence type="ECO:0000256" key="1">
    <source>
        <dbReference type="SAM" id="SignalP"/>
    </source>
</evidence>
<accession>A0ABT7XUC3</accession>
<dbReference type="EMBL" id="JAUEDK010000066">
    <property type="protein sequence ID" value="MDN0077402.1"/>
    <property type="molecule type" value="Genomic_DNA"/>
</dbReference>
<feature type="signal peptide" evidence="1">
    <location>
        <begin position="1"/>
        <end position="22"/>
    </location>
</feature>
<name>A0ABT7XUC3_9NEIS</name>
<proteinExistence type="predicted"/>
<reference evidence="2" key="1">
    <citation type="submission" date="2023-06" db="EMBL/GenBank/DDBJ databases">
        <authorList>
            <person name="Zhang S."/>
        </authorList>
    </citation>
    <scope>NUCLEOTIDE SEQUENCE</scope>
    <source>
        <strain evidence="2">SG2303</strain>
    </source>
</reference>
<gene>
    <name evidence="2" type="ORF">QU481_21480</name>
</gene>